<dbReference type="EMBL" id="CP062699">
    <property type="protein sequence ID" value="QOJ93813.1"/>
    <property type="molecule type" value="Genomic_DNA"/>
</dbReference>
<reference evidence="10" key="1">
    <citation type="submission" date="2020-09" db="EMBL/GenBank/DDBJ databases">
        <title>Complete genome sequence of Pseudomonas taiwanensis CC, a plant growth-promoting and biotite-weathering strain.</title>
        <authorList>
            <person name="Cheng C."/>
        </authorList>
    </citation>
    <scope>NUCLEOTIDE SEQUENCE [LARGE SCALE GENOMIC DNA]</scope>
    <source>
        <strain evidence="10">WRS8</strain>
    </source>
</reference>
<evidence type="ECO:0000256" key="2">
    <source>
        <dbReference type="ARBA" id="ARBA00006236"/>
    </source>
</evidence>
<dbReference type="InterPro" id="IPR020846">
    <property type="entry name" value="MFS_dom"/>
</dbReference>
<dbReference type="InterPro" id="IPR004812">
    <property type="entry name" value="Efflux_drug-R_Bcr/CmlA"/>
</dbReference>
<keyword evidence="4" id="KW-1003">Cell membrane</keyword>
<keyword evidence="5 8" id="KW-0812">Transmembrane</keyword>
<evidence type="ECO:0000256" key="8">
    <source>
        <dbReference type="RuleBase" id="RU365088"/>
    </source>
</evidence>
<feature type="transmembrane region" description="Helical" evidence="8">
    <location>
        <begin position="355"/>
        <end position="376"/>
    </location>
</feature>
<feature type="transmembrane region" description="Helical" evidence="8">
    <location>
        <begin position="319"/>
        <end position="343"/>
    </location>
</feature>
<evidence type="ECO:0000256" key="3">
    <source>
        <dbReference type="ARBA" id="ARBA00022448"/>
    </source>
</evidence>
<dbReference type="InterPro" id="IPR011701">
    <property type="entry name" value="MFS"/>
</dbReference>
<dbReference type="NCBIfam" id="TIGR00710">
    <property type="entry name" value="efflux_Bcr_CflA"/>
    <property type="match status" value="1"/>
</dbReference>
<feature type="transmembrane region" description="Helical" evidence="8">
    <location>
        <begin position="116"/>
        <end position="137"/>
    </location>
</feature>
<evidence type="ECO:0000256" key="4">
    <source>
        <dbReference type="ARBA" id="ARBA00022475"/>
    </source>
</evidence>
<dbReference type="PANTHER" id="PTHR42718:SF46">
    <property type="entry name" value="BLR6921 PROTEIN"/>
    <property type="match status" value="1"/>
</dbReference>
<evidence type="ECO:0000256" key="5">
    <source>
        <dbReference type="ARBA" id="ARBA00022692"/>
    </source>
</evidence>
<dbReference type="Gene3D" id="1.20.1720.10">
    <property type="entry name" value="Multidrug resistance protein D"/>
    <property type="match status" value="1"/>
</dbReference>
<organism evidence="10 11">
    <name type="scientific">Pseudomonas taiwanensis</name>
    <dbReference type="NCBI Taxonomy" id="470150"/>
    <lineage>
        <taxon>Bacteria</taxon>
        <taxon>Pseudomonadati</taxon>
        <taxon>Pseudomonadota</taxon>
        <taxon>Gammaproteobacteria</taxon>
        <taxon>Pseudomonadales</taxon>
        <taxon>Pseudomonadaceae</taxon>
        <taxon>Pseudomonas</taxon>
    </lineage>
</organism>
<evidence type="ECO:0000256" key="6">
    <source>
        <dbReference type="ARBA" id="ARBA00022989"/>
    </source>
</evidence>
<dbReference type="AlphaFoldDB" id="A0A7L9GMP8"/>
<evidence type="ECO:0000313" key="10">
    <source>
        <dbReference type="EMBL" id="QOJ93813.1"/>
    </source>
</evidence>
<name>A0A7L9GMP8_9PSED</name>
<keyword evidence="8" id="KW-0997">Cell inner membrane</keyword>
<dbReference type="SUPFAM" id="SSF103473">
    <property type="entry name" value="MFS general substrate transporter"/>
    <property type="match status" value="1"/>
</dbReference>
<feature type="transmembrane region" description="Helical" evidence="8">
    <location>
        <begin position="177"/>
        <end position="195"/>
    </location>
</feature>
<proteinExistence type="inferred from homology"/>
<gene>
    <name evidence="10" type="ORF">ICN73_07795</name>
</gene>
<protein>
    <recommendedName>
        <fullName evidence="8">Bcr/CflA family efflux transporter</fullName>
    </recommendedName>
</protein>
<feature type="domain" description="Major facilitator superfamily (MFS) profile" evidence="9">
    <location>
        <begin position="25"/>
        <end position="402"/>
    </location>
</feature>
<feature type="transmembrane region" description="Helical" evidence="8">
    <location>
        <begin position="234"/>
        <end position="257"/>
    </location>
</feature>
<dbReference type="GO" id="GO:1990961">
    <property type="term" value="P:xenobiotic detoxification by transmembrane export across the plasma membrane"/>
    <property type="evidence" value="ECO:0007669"/>
    <property type="project" value="InterPro"/>
</dbReference>
<sequence>MPQVAAIRTDSSNPASNITTLHTGAVLLLAALAAMGALATNIILPAFPSMARDLGASISQLSGTLSSFFLVFGLGQLVVGPLSDRFGRQRLVLSGSAIFMLGSVVCALADSLPALIAGRSIQALGVCATAVLSRAIARDLYDGEELARALSLTMVAMAAAPGFSPLIGGILSDAIGWRALFIIIAMVALALALIYRMRLGETHSPDKRSPLSVGAVSRSYATLIRDRRLMSPGLSVSLVIGALYAFFSMAPAILLTGFKLSSLQFGVFFAMTVVIVFTAGLIAPRLANRWGQMTAARIGLVVALAGSLVLLWGPTDFKFFCIALSIFLLGMGLFNPLGTAIALHPFGKQAGAASALLGFMQMGCAALAITSGTLLALPPYTMLGVVLVGAMATAFVCFLTAE</sequence>
<evidence type="ECO:0000313" key="11">
    <source>
        <dbReference type="Proteomes" id="UP000593847"/>
    </source>
</evidence>
<dbReference type="GO" id="GO:0005886">
    <property type="term" value="C:plasma membrane"/>
    <property type="evidence" value="ECO:0007669"/>
    <property type="project" value="UniProtKB-SubCell"/>
</dbReference>
<keyword evidence="3 8" id="KW-0813">Transport</keyword>
<dbReference type="PANTHER" id="PTHR42718">
    <property type="entry name" value="MAJOR FACILITATOR SUPERFAMILY MULTIDRUG TRANSPORTER MFSC"/>
    <property type="match status" value="1"/>
</dbReference>
<feature type="transmembrane region" description="Helical" evidence="8">
    <location>
        <begin position="21"/>
        <end position="44"/>
    </location>
</feature>
<evidence type="ECO:0000256" key="1">
    <source>
        <dbReference type="ARBA" id="ARBA00004651"/>
    </source>
</evidence>
<feature type="transmembrane region" description="Helical" evidence="8">
    <location>
        <begin position="91"/>
        <end position="110"/>
    </location>
</feature>
<feature type="transmembrane region" description="Helical" evidence="8">
    <location>
        <begin position="295"/>
        <end position="313"/>
    </location>
</feature>
<keyword evidence="6 8" id="KW-1133">Transmembrane helix</keyword>
<dbReference type="GO" id="GO:0042910">
    <property type="term" value="F:xenobiotic transmembrane transporter activity"/>
    <property type="evidence" value="ECO:0007669"/>
    <property type="project" value="InterPro"/>
</dbReference>
<dbReference type="Pfam" id="PF07690">
    <property type="entry name" value="MFS_1"/>
    <property type="match status" value="1"/>
</dbReference>
<feature type="transmembrane region" description="Helical" evidence="8">
    <location>
        <begin position="149"/>
        <end position="171"/>
    </location>
</feature>
<dbReference type="CDD" id="cd17320">
    <property type="entry name" value="MFS_MdfA_MDR_like"/>
    <property type="match status" value="1"/>
</dbReference>
<keyword evidence="11" id="KW-1185">Reference proteome</keyword>
<evidence type="ECO:0000259" key="9">
    <source>
        <dbReference type="PROSITE" id="PS50850"/>
    </source>
</evidence>
<keyword evidence="7 8" id="KW-0472">Membrane</keyword>
<dbReference type="Proteomes" id="UP000593847">
    <property type="component" value="Chromosome"/>
</dbReference>
<dbReference type="PROSITE" id="PS50850">
    <property type="entry name" value="MFS"/>
    <property type="match status" value="1"/>
</dbReference>
<evidence type="ECO:0000256" key="7">
    <source>
        <dbReference type="ARBA" id="ARBA00023136"/>
    </source>
</evidence>
<accession>A0A7L9GMP8</accession>
<feature type="transmembrane region" description="Helical" evidence="8">
    <location>
        <begin position="56"/>
        <end position="79"/>
    </location>
</feature>
<comment type="similarity">
    <text evidence="2 8">Belongs to the major facilitator superfamily. Bcr/CmlA family.</text>
</comment>
<dbReference type="KEGG" id="ptai:ICN73_07795"/>
<feature type="transmembrane region" description="Helical" evidence="8">
    <location>
        <begin position="263"/>
        <end position="283"/>
    </location>
</feature>
<feature type="transmembrane region" description="Helical" evidence="8">
    <location>
        <begin position="382"/>
        <end position="401"/>
    </location>
</feature>
<comment type="subcellular location">
    <subcellularLocation>
        <location evidence="8">Cell inner membrane</location>
        <topology evidence="8">Multi-pass membrane protein</topology>
    </subcellularLocation>
    <subcellularLocation>
        <location evidence="1">Cell membrane</location>
        <topology evidence="1">Multi-pass membrane protein</topology>
    </subcellularLocation>
</comment>
<dbReference type="InterPro" id="IPR036259">
    <property type="entry name" value="MFS_trans_sf"/>
</dbReference>